<dbReference type="AlphaFoldDB" id="A0A0A9CAY9"/>
<reference evidence="1" key="1">
    <citation type="submission" date="2014-09" db="EMBL/GenBank/DDBJ databases">
        <authorList>
            <person name="Magalhaes I.L.F."/>
            <person name="Oliveira U."/>
            <person name="Santos F.R."/>
            <person name="Vidigal T.H.D.A."/>
            <person name="Brescovit A.D."/>
            <person name="Santos A.J."/>
        </authorList>
    </citation>
    <scope>NUCLEOTIDE SEQUENCE</scope>
    <source>
        <tissue evidence="1">Shoot tissue taken approximately 20 cm above the soil surface</tissue>
    </source>
</reference>
<name>A0A0A9CAY9_ARUDO</name>
<evidence type="ECO:0000313" key="1">
    <source>
        <dbReference type="EMBL" id="JAD70565.1"/>
    </source>
</evidence>
<dbReference type="EMBL" id="GBRH01227330">
    <property type="protein sequence ID" value="JAD70565.1"/>
    <property type="molecule type" value="Transcribed_RNA"/>
</dbReference>
<sequence length="24" mass="2901">MYYLKSNFKAMPNPENDILLQSKR</sequence>
<organism evidence="1">
    <name type="scientific">Arundo donax</name>
    <name type="common">Giant reed</name>
    <name type="synonym">Donax arundinaceus</name>
    <dbReference type="NCBI Taxonomy" id="35708"/>
    <lineage>
        <taxon>Eukaryota</taxon>
        <taxon>Viridiplantae</taxon>
        <taxon>Streptophyta</taxon>
        <taxon>Embryophyta</taxon>
        <taxon>Tracheophyta</taxon>
        <taxon>Spermatophyta</taxon>
        <taxon>Magnoliopsida</taxon>
        <taxon>Liliopsida</taxon>
        <taxon>Poales</taxon>
        <taxon>Poaceae</taxon>
        <taxon>PACMAD clade</taxon>
        <taxon>Arundinoideae</taxon>
        <taxon>Arundineae</taxon>
        <taxon>Arundo</taxon>
    </lineage>
</organism>
<accession>A0A0A9CAY9</accession>
<reference evidence="1" key="2">
    <citation type="journal article" date="2015" name="Data Brief">
        <title>Shoot transcriptome of the giant reed, Arundo donax.</title>
        <authorList>
            <person name="Barrero R.A."/>
            <person name="Guerrero F.D."/>
            <person name="Moolhuijzen P."/>
            <person name="Goolsby J.A."/>
            <person name="Tidwell J."/>
            <person name="Bellgard S.E."/>
            <person name="Bellgard M.I."/>
        </authorList>
    </citation>
    <scope>NUCLEOTIDE SEQUENCE</scope>
    <source>
        <tissue evidence="1">Shoot tissue taken approximately 20 cm above the soil surface</tissue>
    </source>
</reference>
<protein>
    <submittedName>
        <fullName evidence="1">Uncharacterized protein</fullName>
    </submittedName>
</protein>
<proteinExistence type="predicted"/>